<dbReference type="SUPFAM" id="SSF64356">
    <property type="entry name" value="SNARE-like"/>
    <property type="match status" value="1"/>
</dbReference>
<dbReference type="Proteomes" id="UP000253472">
    <property type="component" value="Unassembled WGS sequence"/>
</dbReference>
<keyword evidence="10 12" id="KW-0968">Cytoplasmic vesicle</keyword>
<dbReference type="STRING" id="5486.A0A367YB84"/>
<protein>
    <recommendedName>
        <fullName evidence="12">Coatomer subunit zeta</fullName>
    </recommendedName>
</protein>
<evidence type="ECO:0000259" key="13">
    <source>
        <dbReference type="Pfam" id="PF01217"/>
    </source>
</evidence>
<proteinExistence type="inferred from homology"/>
<comment type="function">
    <text evidence="11">The coatomer is a cytosolic protein complex that binds to dilysine motifs and reversibly associates with Golgi non-clathrin-coated vesicles, which further mediate biosynthetic protein transport from the ER, via the Golgi up to the trans Golgi network. Coatomer complex is required for budding from Golgi membranes, and is essential for the retrograde Golgi-to-ER transport of dilysine-tagged proteins. The zeta subunit may be involved in regulating the coat assembly and, hence, the rate of biosynthetic protein transport due to its association-dissociation properties with the coatomer complex.</text>
</comment>
<feature type="domain" description="AP complex mu/sigma subunit" evidence="13">
    <location>
        <begin position="10"/>
        <end position="165"/>
    </location>
</feature>
<dbReference type="AlphaFoldDB" id="A0A367YB84"/>
<evidence type="ECO:0000256" key="9">
    <source>
        <dbReference type="ARBA" id="ARBA00023136"/>
    </source>
</evidence>
<evidence type="ECO:0000256" key="4">
    <source>
        <dbReference type="ARBA" id="ARBA00022448"/>
    </source>
</evidence>
<dbReference type="Pfam" id="PF01217">
    <property type="entry name" value="Clat_adaptor_s"/>
    <property type="match status" value="1"/>
</dbReference>
<comment type="subunit">
    <text evidence="3 12">Oligomeric complex that consists of at least the alpha, beta, beta', gamma, delta, epsilon and zeta subunits.</text>
</comment>
<dbReference type="GO" id="GO:0006886">
    <property type="term" value="P:intracellular protein transport"/>
    <property type="evidence" value="ECO:0007669"/>
    <property type="project" value="TreeGrafter"/>
</dbReference>
<dbReference type="FunFam" id="3.30.450.60:FF:000013">
    <property type="entry name" value="Coatomer subunit zeta"/>
    <property type="match status" value="1"/>
</dbReference>
<keyword evidence="7 12" id="KW-0653">Protein transport</keyword>
<name>A0A367YB84_9ASCO</name>
<organism evidence="14 15">
    <name type="scientific">Candida viswanathii</name>
    <dbReference type="NCBI Taxonomy" id="5486"/>
    <lineage>
        <taxon>Eukaryota</taxon>
        <taxon>Fungi</taxon>
        <taxon>Dikarya</taxon>
        <taxon>Ascomycota</taxon>
        <taxon>Saccharomycotina</taxon>
        <taxon>Pichiomycetes</taxon>
        <taxon>Debaryomycetaceae</taxon>
        <taxon>Candida/Lodderomyces clade</taxon>
        <taxon>Candida</taxon>
    </lineage>
</organism>
<evidence type="ECO:0000313" key="14">
    <source>
        <dbReference type="EMBL" id="RCK62910.1"/>
    </source>
</evidence>
<keyword evidence="5 12" id="KW-0963">Cytoplasm</keyword>
<keyword evidence="6 12" id="KW-0931">ER-Golgi transport</keyword>
<dbReference type="EMBL" id="QLNQ01000025">
    <property type="protein sequence ID" value="RCK62910.1"/>
    <property type="molecule type" value="Genomic_DNA"/>
</dbReference>
<evidence type="ECO:0000256" key="11">
    <source>
        <dbReference type="ARBA" id="ARBA00045555"/>
    </source>
</evidence>
<sequence length="206" mass="23025">MSLNISLYTVSAVLILDNEGNRLFAKYYKPSLPEDTTTTTTSSSNGIKFPHQFDTQQQQLKFEKTLFDKIYKVNQDILLYDNHLVTYKQTNDVVLVLVSPVNENESLIYSTLSNLSEALTILLNNTVDKQTILEKFDMVSLAIDETIDDGIIIEYDPATIVSRVTNPPVAGLDGVNLKNIDISEKGLFNALSFASKKLGERLQQGL</sequence>
<comment type="subcellular location">
    <subcellularLocation>
        <location evidence="12">Cytoplasm</location>
    </subcellularLocation>
    <subcellularLocation>
        <location evidence="1 12">Golgi apparatus membrane</location>
        <topology evidence="1 12">Peripheral membrane protein</topology>
        <orientation evidence="1 12">Cytoplasmic side</orientation>
    </subcellularLocation>
    <subcellularLocation>
        <location evidence="12">Cytoplasmic vesicle</location>
        <location evidence="12">COPI-coated vesicle membrane</location>
        <topology evidence="12">Peripheral membrane protein</topology>
        <orientation evidence="12">Cytoplasmic side</orientation>
    </subcellularLocation>
</comment>
<evidence type="ECO:0000256" key="2">
    <source>
        <dbReference type="ARBA" id="ARBA00006972"/>
    </source>
</evidence>
<dbReference type="PANTHER" id="PTHR11043">
    <property type="entry name" value="ZETA-COAT PROTEIN"/>
    <property type="match status" value="1"/>
</dbReference>
<dbReference type="OrthoDB" id="10249988at2759"/>
<evidence type="ECO:0000256" key="7">
    <source>
        <dbReference type="ARBA" id="ARBA00022927"/>
    </source>
</evidence>
<comment type="caution">
    <text evidence="14">The sequence shown here is derived from an EMBL/GenBank/DDBJ whole genome shotgun (WGS) entry which is preliminary data.</text>
</comment>
<dbReference type="InterPro" id="IPR039652">
    <property type="entry name" value="Coatomer_zeta"/>
</dbReference>
<accession>A0A367YB84</accession>
<dbReference type="Gene3D" id="3.30.450.60">
    <property type="match status" value="1"/>
</dbReference>
<dbReference type="GO" id="GO:0030126">
    <property type="term" value="C:COPI vesicle coat"/>
    <property type="evidence" value="ECO:0007669"/>
    <property type="project" value="UniProtKB-UniRule"/>
</dbReference>
<evidence type="ECO:0000256" key="10">
    <source>
        <dbReference type="ARBA" id="ARBA00023329"/>
    </source>
</evidence>
<dbReference type="InterPro" id="IPR022775">
    <property type="entry name" value="AP_mu_sigma_su"/>
</dbReference>
<evidence type="ECO:0000313" key="15">
    <source>
        <dbReference type="Proteomes" id="UP000253472"/>
    </source>
</evidence>
<evidence type="ECO:0000256" key="12">
    <source>
        <dbReference type="RuleBase" id="RU366053"/>
    </source>
</evidence>
<dbReference type="InterPro" id="IPR011012">
    <property type="entry name" value="Longin-like_dom_sf"/>
</dbReference>
<keyword evidence="15" id="KW-1185">Reference proteome</keyword>
<gene>
    <name evidence="14" type="primary">RET3_1</name>
    <name evidence="14" type="ORF">Cantr_09122</name>
</gene>
<keyword evidence="4 12" id="KW-0813">Transport</keyword>
<dbReference type="GO" id="GO:0000139">
    <property type="term" value="C:Golgi membrane"/>
    <property type="evidence" value="ECO:0007669"/>
    <property type="project" value="UniProtKB-SubCell"/>
</dbReference>
<evidence type="ECO:0000256" key="6">
    <source>
        <dbReference type="ARBA" id="ARBA00022892"/>
    </source>
</evidence>
<comment type="similarity">
    <text evidence="2 12">Belongs to the adaptor complexes small subunit family.</text>
</comment>
<keyword evidence="9 12" id="KW-0472">Membrane</keyword>
<evidence type="ECO:0000256" key="8">
    <source>
        <dbReference type="ARBA" id="ARBA00023034"/>
    </source>
</evidence>
<dbReference type="GO" id="GO:0006891">
    <property type="term" value="P:intra-Golgi vesicle-mediated transport"/>
    <property type="evidence" value="ECO:0007669"/>
    <property type="project" value="TreeGrafter"/>
</dbReference>
<evidence type="ECO:0000256" key="1">
    <source>
        <dbReference type="ARBA" id="ARBA00004255"/>
    </source>
</evidence>
<evidence type="ECO:0000256" key="5">
    <source>
        <dbReference type="ARBA" id="ARBA00022490"/>
    </source>
</evidence>
<evidence type="ECO:0000256" key="3">
    <source>
        <dbReference type="ARBA" id="ARBA00011775"/>
    </source>
</evidence>
<keyword evidence="8 12" id="KW-0333">Golgi apparatus</keyword>
<dbReference type="PANTHER" id="PTHR11043:SF0">
    <property type="entry name" value="COATOMER SUBUNIT ZETA"/>
    <property type="match status" value="1"/>
</dbReference>
<dbReference type="GO" id="GO:0006890">
    <property type="term" value="P:retrograde vesicle-mediated transport, Golgi to endoplasmic reticulum"/>
    <property type="evidence" value="ECO:0007669"/>
    <property type="project" value="UniProtKB-UniRule"/>
</dbReference>
<reference evidence="14 15" key="1">
    <citation type="submission" date="2018-06" db="EMBL/GenBank/DDBJ databases">
        <title>Whole genome sequencing of Candida tropicalis (genome annotated by CSBL at Korea University).</title>
        <authorList>
            <person name="Ahn J."/>
        </authorList>
    </citation>
    <scope>NUCLEOTIDE SEQUENCE [LARGE SCALE GENOMIC DNA]</scope>
    <source>
        <strain evidence="14 15">ATCC 20962</strain>
    </source>
</reference>